<evidence type="ECO:0000313" key="2">
    <source>
        <dbReference type="EMBL" id="KAK1940297.1"/>
    </source>
</evidence>
<dbReference type="Gene3D" id="3.30.170.10">
    <property type="entry name" value="Cyclin-dependent kinase, regulatory subunit"/>
    <property type="match status" value="1"/>
</dbReference>
<evidence type="ECO:0000313" key="3">
    <source>
        <dbReference type="Proteomes" id="UP001195914"/>
    </source>
</evidence>
<gene>
    <name evidence="2" type="ORF">X943_001695</name>
</gene>
<comment type="function">
    <text evidence="1">Binds to the catalytic subunit of the cyclin dependent kinases and is essential for their biological function.</text>
</comment>
<dbReference type="InterPro" id="IPR036858">
    <property type="entry name" value="Cyclin-dep_kinase_reg-sub_sf"/>
</dbReference>
<dbReference type="SMART" id="SM01084">
    <property type="entry name" value="CKS"/>
    <property type="match status" value="1"/>
</dbReference>
<keyword evidence="1" id="KW-0132">Cell division</keyword>
<dbReference type="InterPro" id="IPR000789">
    <property type="entry name" value="Cyclin-dep_kinase_reg-sub"/>
</dbReference>
<reference evidence="2" key="1">
    <citation type="journal article" date="2014" name="Nucleic Acids Res.">
        <title>The evolutionary dynamics of variant antigen genes in Babesia reveal a history of genomic innovation underlying host-parasite interaction.</title>
        <authorList>
            <person name="Jackson A.P."/>
            <person name="Otto T.D."/>
            <person name="Darby A."/>
            <person name="Ramaprasad A."/>
            <person name="Xia D."/>
            <person name="Echaide I.E."/>
            <person name="Farber M."/>
            <person name="Gahlot S."/>
            <person name="Gamble J."/>
            <person name="Gupta D."/>
            <person name="Gupta Y."/>
            <person name="Jackson L."/>
            <person name="Malandrin L."/>
            <person name="Malas T.B."/>
            <person name="Moussa E."/>
            <person name="Nair M."/>
            <person name="Reid A.J."/>
            <person name="Sanders M."/>
            <person name="Sharma J."/>
            <person name="Tracey A."/>
            <person name="Quail M.A."/>
            <person name="Weir W."/>
            <person name="Wastling J.M."/>
            <person name="Hall N."/>
            <person name="Willadsen P."/>
            <person name="Lingelbach K."/>
            <person name="Shiels B."/>
            <person name="Tait A."/>
            <person name="Berriman M."/>
            <person name="Allred D.R."/>
            <person name="Pain A."/>
        </authorList>
    </citation>
    <scope>NUCLEOTIDE SEQUENCE</scope>
    <source>
        <strain evidence="2">1802A</strain>
    </source>
</reference>
<sequence>MEGGGICLESPQLDFTMKDSRVMTKRVQSHKRTLSDGCKVVEGSHVNSQRHTLILPRHLRLARASYKTTSDADVAAENCHIYAFAGMKRARTSHYDFWTRVDLGEINIQQPLDEWRKRMAPLKGVRINTNIPNYAISTTNMADYSYKSTAFGDVYYSPRFNDNKYIYRFVILTRGVKSEACRLLKNCGRYFLTEPQIIHQLGIDLSPGWEHFMVFRNKLDELILRRPLNS</sequence>
<dbReference type="GO" id="GO:0016538">
    <property type="term" value="F:cyclin-dependent protein serine/threonine kinase regulator activity"/>
    <property type="evidence" value="ECO:0007669"/>
    <property type="project" value="InterPro"/>
</dbReference>
<keyword evidence="1" id="KW-0131">Cell cycle</keyword>
<dbReference type="EMBL" id="JAHBMH010000003">
    <property type="protein sequence ID" value="KAK1940297.1"/>
    <property type="molecule type" value="Genomic_DNA"/>
</dbReference>
<name>A0AAD9LLU2_BABDI</name>
<proteinExistence type="inferred from homology"/>
<dbReference type="GO" id="GO:0051301">
    <property type="term" value="P:cell division"/>
    <property type="evidence" value="ECO:0007669"/>
    <property type="project" value="UniProtKB-UniRule"/>
</dbReference>
<keyword evidence="3" id="KW-1185">Reference proteome</keyword>
<dbReference type="SUPFAM" id="SSF55637">
    <property type="entry name" value="Cell cycle regulatory proteins"/>
    <property type="match status" value="1"/>
</dbReference>
<comment type="similarity">
    <text evidence="1">Belongs to the CKS family.</text>
</comment>
<reference evidence="2" key="2">
    <citation type="submission" date="2021-05" db="EMBL/GenBank/DDBJ databases">
        <authorList>
            <person name="Pain A."/>
        </authorList>
    </citation>
    <scope>NUCLEOTIDE SEQUENCE</scope>
    <source>
        <strain evidence="2">1802A</strain>
    </source>
</reference>
<organism evidence="2 3">
    <name type="scientific">Babesia divergens</name>
    <dbReference type="NCBI Taxonomy" id="32595"/>
    <lineage>
        <taxon>Eukaryota</taxon>
        <taxon>Sar</taxon>
        <taxon>Alveolata</taxon>
        <taxon>Apicomplexa</taxon>
        <taxon>Aconoidasida</taxon>
        <taxon>Piroplasmida</taxon>
        <taxon>Babesiidae</taxon>
        <taxon>Babesia</taxon>
    </lineage>
</organism>
<accession>A0AAD9LLU2</accession>
<comment type="caution">
    <text evidence="2">The sequence shown here is derived from an EMBL/GenBank/DDBJ whole genome shotgun (WGS) entry which is preliminary data.</text>
</comment>
<evidence type="ECO:0000256" key="1">
    <source>
        <dbReference type="RuleBase" id="RU311113"/>
    </source>
</evidence>
<protein>
    <recommendedName>
        <fullName evidence="1">Cyclin-dependent kinases regulatory subunit</fullName>
    </recommendedName>
</protein>
<dbReference type="Pfam" id="PF01111">
    <property type="entry name" value="CKS"/>
    <property type="match status" value="1"/>
</dbReference>
<dbReference type="Proteomes" id="UP001195914">
    <property type="component" value="Unassembled WGS sequence"/>
</dbReference>
<dbReference type="AlphaFoldDB" id="A0AAD9LLU2"/>